<dbReference type="InterPro" id="IPR051619">
    <property type="entry name" value="TypeII_TA_RNase_PINc/VapC"/>
</dbReference>
<dbReference type="GeneID" id="26137294"/>
<evidence type="ECO:0000313" key="3">
    <source>
        <dbReference type="Proteomes" id="UP000066042"/>
    </source>
</evidence>
<dbReference type="PANTHER" id="PTHR35901:SF1">
    <property type="entry name" value="EXONUCLEASE VAPC9"/>
    <property type="match status" value="1"/>
</dbReference>
<dbReference type="SUPFAM" id="SSF88723">
    <property type="entry name" value="PIN domain-like"/>
    <property type="match status" value="1"/>
</dbReference>
<dbReference type="STRING" id="55802.TBCH5v1_2067"/>
<evidence type="ECO:0000259" key="1">
    <source>
        <dbReference type="SMART" id="SM00670"/>
    </source>
</evidence>
<dbReference type="InterPro" id="IPR002716">
    <property type="entry name" value="PIN_dom"/>
</dbReference>
<dbReference type="Gene3D" id="3.40.50.1010">
    <property type="entry name" value="5'-nuclease"/>
    <property type="match status" value="1"/>
</dbReference>
<gene>
    <name evidence="2" type="ORF">TBCH5v1_2067</name>
</gene>
<dbReference type="PANTHER" id="PTHR35901">
    <property type="entry name" value="RIBONUCLEASE VAPC3"/>
    <property type="match status" value="1"/>
</dbReference>
<feature type="domain" description="PIN" evidence="1">
    <location>
        <begin position="1"/>
        <end position="133"/>
    </location>
</feature>
<dbReference type="Proteomes" id="UP000066042">
    <property type="component" value="Chromosome"/>
</dbReference>
<proteinExistence type="predicted"/>
<name>A0A0S1XDY8_THEBA</name>
<dbReference type="InterPro" id="IPR029060">
    <property type="entry name" value="PIN-like_dom_sf"/>
</dbReference>
<evidence type="ECO:0000313" key="2">
    <source>
        <dbReference type="EMBL" id="ALM75969.1"/>
    </source>
</evidence>
<sequence>MGVILDSSVILKALLSPSRNLPEKVYNRERQTHEKCKYLMRLIEERNIEVHVPTVAKVEVAGVIKRVTGDADKALLAAITISENYNLHYDVELIEKALEISLSTGASGFDSYFIALANLLNLPLFTDDKGMHIKAMGVGIKSYLIRELTIDDIKGFFGD</sequence>
<dbReference type="AlphaFoldDB" id="A0A0S1XDY8"/>
<dbReference type="Pfam" id="PF01850">
    <property type="entry name" value="PIN"/>
    <property type="match status" value="1"/>
</dbReference>
<reference evidence="2 3" key="1">
    <citation type="journal article" date="2016" name="Genome Announc.">
        <title>Complete genome sequence of the hyperthermophilic and piezophilic archaeon Thermococcus barophilus Ch5, capable of growth at the expense of hydrogenogenesis from carbon monoxide and formate.</title>
        <authorList>
            <person name="Oger P."/>
            <person name="Sokolova T.G."/>
            <person name="Kozhevnikova D.A."/>
            <person name="Taranov E.A."/>
            <person name="Vannier P."/>
            <person name="Lee H.S."/>
            <person name="Kwon K.K."/>
            <person name="Kang S.G."/>
            <person name="Lee J.H."/>
            <person name="Bonch-Osmolovskaya E.A."/>
            <person name="Lebedinsky A.V."/>
        </authorList>
    </citation>
    <scope>NUCLEOTIDE SEQUENCE [LARGE SCALE GENOMIC DNA]</scope>
    <source>
        <strain evidence="3">Ch5</strain>
    </source>
</reference>
<dbReference type="PATRIC" id="fig|55802.8.peg.2049"/>
<dbReference type="SMART" id="SM00670">
    <property type="entry name" value="PINc"/>
    <property type="match status" value="1"/>
</dbReference>
<dbReference type="EMBL" id="CP013050">
    <property type="protein sequence ID" value="ALM75969.1"/>
    <property type="molecule type" value="Genomic_DNA"/>
</dbReference>
<protein>
    <submittedName>
        <fullName evidence="2">Putative nucleic acid-binding protein</fullName>
    </submittedName>
</protein>
<dbReference type="RefSeq" id="WP_056934443.1">
    <property type="nucleotide sequence ID" value="NZ_CP013050.1"/>
</dbReference>
<accession>A0A0S1XDY8</accession>
<organism evidence="2 3">
    <name type="scientific">Thermococcus barophilus</name>
    <dbReference type="NCBI Taxonomy" id="55802"/>
    <lineage>
        <taxon>Archaea</taxon>
        <taxon>Methanobacteriati</taxon>
        <taxon>Methanobacteriota</taxon>
        <taxon>Thermococci</taxon>
        <taxon>Thermococcales</taxon>
        <taxon>Thermococcaceae</taxon>
        <taxon>Thermococcus</taxon>
    </lineage>
</organism>